<dbReference type="PANTHER" id="PTHR39962:SF1">
    <property type="entry name" value="LPXI FAMILY PROTEIN"/>
    <property type="match status" value="1"/>
</dbReference>
<evidence type="ECO:0000259" key="2">
    <source>
        <dbReference type="Pfam" id="PF17930"/>
    </source>
</evidence>
<gene>
    <name evidence="3" type="ORF">SAMN05444391_0155</name>
</gene>
<evidence type="ECO:0000313" key="3">
    <source>
        <dbReference type="EMBL" id="SHK17313.1"/>
    </source>
</evidence>
<dbReference type="Pfam" id="PF17930">
    <property type="entry name" value="LpxI_N"/>
    <property type="match status" value="1"/>
</dbReference>
<evidence type="ECO:0000313" key="4">
    <source>
        <dbReference type="Proteomes" id="UP000189810"/>
    </source>
</evidence>
<dbReference type="InterPro" id="IPR043167">
    <property type="entry name" value="LpxI_C_sf"/>
</dbReference>
<reference evidence="3 4" key="1">
    <citation type="submission" date="2016-11" db="EMBL/GenBank/DDBJ databases">
        <authorList>
            <person name="Jaros S."/>
            <person name="Januszkiewicz K."/>
            <person name="Wedrychowicz H."/>
        </authorList>
    </citation>
    <scope>NUCLEOTIDE SEQUENCE [LARGE SCALE GENOMIC DNA]</scope>
    <source>
        <strain evidence="3 4">DSM 19557</strain>
    </source>
</reference>
<accession>A0A1M6QB44</accession>
<evidence type="ECO:0000259" key="1">
    <source>
        <dbReference type="Pfam" id="PF06230"/>
    </source>
</evidence>
<dbReference type="InterPro" id="IPR041255">
    <property type="entry name" value="LpxI_N"/>
</dbReference>
<dbReference type="Gene3D" id="3.40.50.20">
    <property type="match status" value="1"/>
</dbReference>
<dbReference type="InterPro" id="IPR053174">
    <property type="entry name" value="LpxI"/>
</dbReference>
<dbReference type="OrthoDB" id="9789836at2"/>
<feature type="domain" description="LpxI N-terminal" evidence="2">
    <location>
        <begin position="2"/>
        <end position="126"/>
    </location>
</feature>
<keyword evidence="4" id="KW-1185">Reference proteome</keyword>
<dbReference type="Gene3D" id="3.40.140.80">
    <property type="match status" value="1"/>
</dbReference>
<evidence type="ECO:0008006" key="5">
    <source>
        <dbReference type="Google" id="ProtNLM"/>
    </source>
</evidence>
<organism evidence="3 4">
    <name type="scientific">Thermocrinis minervae</name>
    <dbReference type="NCBI Taxonomy" id="381751"/>
    <lineage>
        <taxon>Bacteria</taxon>
        <taxon>Pseudomonadati</taxon>
        <taxon>Aquificota</taxon>
        <taxon>Aquificia</taxon>
        <taxon>Aquificales</taxon>
        <taxon>Aquificaceae</taxon>
        <taxon>Thermocrinis</taxon>
    </lineage>
</organism>
<proteinExistence type="predicted"/>
<dbReference type="Pfam" id="PF06230">
    <property type="entry name" value="LpxI_C"/>
    <property type="match status" value="1"/>
</dbReference>
<name>A0A1M6QB44_9AQUI</name>
<dbReference type="STRING" id="381751.SAMN05444391_0155"/>
<dbReference type="Proteomes" id="UP000189810">
    <property type="component" value="Chromosome I"/>
</dbReference>
<feature type="domain" description="LpxI C-terminal" evidence="1">
    <location>
        <begin position="130"/>
        <end position="258"/>
    </location>
</feature>
<protein>
    <recommendedName>
        <fullName evidence="5">LpxI family protein</fullName>
    </recommendedName>
</protein>
<sequence>MKIGLIAGWGELPSVFRKKASEKGHEVFTIGVRGITDSYCDEKISLGKVGRLVQIFQKKGINKLVMLGKFEHKLIFSHFIFMDDLAREILRNSKDRRPESLIRAFMDKLESLGFEFIDPKPFLEDILAQQGPMTDLLPSEEAMQDGLFGFSIAKQIAELDIGQTIVVKNKSVVSVEAMEGTQETILRAGKLAGPGCRVVKVARKNQDFRIDVPTVGPDTLEAIKKIRGDALFLESGKVYIVNKERFLMLAKRYSIAVYGL</sequence>
<dbReference type="InterPro" id="IPR010415">
    <property type="entry name" value="LpxI_C"/>
</dbReference>
<dbReference type="EMBL" id="LT670846">
    <property type="protein sequence ID" value="SHK17313.1"/>
    <property type="molecule type" value="Genomic_DNA"/>
</dbReference>
<dbReference type="RefSeq" id="WP_079653358.1">
    <property type="nucleotide sequence ID" value="NZ_LT670846.1"/>
</dbReference>
<dbReference type="AlphaFoldDB" id="A0A1M6QB44"/>
<dbReference type="PANTHER" id="PTHR39962">
    <property type="entry name" value="BLL4848 PROTEIN"/>
    <property type="match status" value="1"/>
</dbReference>